<dbReference type="EMBL" id="KR560069">
    <property type="protein sequence ID" value="AKO61707.1"/>
    <property type="molecule type" value="Genomic_DNA"/>
</dbReference>
<sequence length="73" mass="8154">MLEELTTPVLATIETQYNLVGELCQSFLVNPETVRNQMTNQLDVSLLASAAVVLQDRAEYTVACINQKHLFTL</sequence>
<accession>A0A0H4INV9</accession>
<dbReference type="Proteomes" id="UP000224291">
    <property type="component" value="Segment"/>
</dbReference>
<name>A0A0H4INV9_9CAUD</name>
<dbReference type="GeneID" id="65066808"/>
<evidence type="ECO:0000313" key="2">
    <source>
        <dbReference type="Proteomes" id="UP000224291"/>
    </source>
</evidence>
<dbReference type="RefSeq" id="YP_010077900.1">
    <property type="nucleotide sequence ID" value="NC_054952.1"/>
</dbReference>
<protein>
    <submittedName>
        <fullName evidence="1">Uncharacterized protein</fullName>
    </submittedName>
</protein>
<reference evidence="1 2" key="1">
    <citation type="submission" date="2015-05" db="EMBL/GenBank/DDBJ databases">
        <authorList>
            <person name="Liu X."/>
            <person name="Tong Y."/>
            <person name="Huang Y."/>
            <person name="Fan H."/>
            <person name="An X."/>
            <person name="Mi Z."/>
            <person name="Zhang Z."/>
        </authorList>
    </citation>
    <scope>NUCLEOTIDE SEQUENCE [LARGE SCALE GENOMIC DNA]</scope>
</reference>
<evidence type="ECO:0000313" key="1">
    <source>
        <dbReference type="EMBL" id="AKO61707.1"/>
    </source>
</evidence>
<dbReference type="KEGG" id="vg:65066808"/>
<organism evidence="1 2">
    <name type="scientific">Stenotrophomonas phage IME-SM1</name>
    <dbReference type="NCBI Taxonomy" id="1654717"/>
    <lineage>
        <taxon>Viruses</taxon>
        <taxon>Duplodnaviria</taxon>
        <taxon>Heunggongvirae</taxon>
        <taxon>Uroviricota</taxon>
        <taxon>Caudoviricetes</taxon>
        <taxon>Menderavirus</taxon>
        <taxon>Menderavirus IMESM1</taxon>
    </lineage>
</organism>
<proteinExistence type="predicted"/>
<keyword evidence="2" id="KW-1185">Reference proteome</keyword>